<proteinExistence type="inferred from homology"/>
<evidence type="ECO:0000313" key="8">
    <source>
        <dbReference type="EMBL" id="CRK91987.1"/>
    </source>
</evidence>
<evidence type="ECO:0000313" key="9">
    <source>
        <dbReference type="Proteomes" id="UP000183832"/>
    </source>
</evidence>
<evidence type="ECO:0000259" key="6">
    <source>
        <dbReference type="Pfam" id="PF00551"/>
    </source>
</evidence>
<dbReference type="Pfam" id="PF02911">
    <property type="entry name" value="Formyl_trans_C"/>
    <property type="match status" value="1"/>
</dbReference>
<comment type="similarity">
    <text evidence="1">Belongs to the Fmt family.</text>
</comment>
<dbReference type="Pfam" id="PF00551">
    <property type="entry name" value="Formyl_trans_N"/>
    <property type="match status" value="1"/>
</dbReference>
<dbReference type="InterPro" id="IPR011034">
    <property type="entry name" value="Formyl_transferase-like_C_sf"/>
</dbReference>
<dbReference type="Proteomes" id="UP000183832">
    <property type="component" value="Unassembled WGS sequence"/>
</dbReference>
<dbReference type="SUPFAM" id="SSF50486">
    <property type="entry name" value="FMT C-terminal domain-like"/>
    <property type="match status" value="1"/>
</dbReference>
<dbReference type="EC" id="2.1.2.9" evidence="2"/>
<evidence type="ECO:0000256" key="5">
    <source>
        <dbReference type="ARBA" id="ARBA00022917"/>
    </source>
</evidence>
<dbReference type="InterPro" id="IPR005794">
    <property type="entry name" value="Fmt"/>
</dbReference>
<dbReference type="EMBL" id="CVRI01000021">
    <property type="protein sequence ID" value="CRK91987.1"/>
    <property type="molecule type" value="Genomic_DNA"/>
</dbReference>
<dbReference type="STRING" id="568069.A0A1J1HVG2"/>
<organism evidence="8 9">
    <name type="scientific">Clunio marinus</name>
    <dbReference type="NCBI Taxonomy" id="568069"/>
    <lineage>
        <taxon>Eukaryota</taxon>
        <taxon>Metazoa</taxon>
        <taxon>Ecdysozoa</taxon>
        <taxon>Arthropoda</taxon>
        <taxon>Hexapoda</taxon>
        <taxon>Insecta</taxon>
        <taxon>Pterygota</taxon>
        <taxon>Neoptera</taxon>
        <taxon>Endopterygota</taxon>
        <taxon>Diptera</taxon>
        <taxon>Nematocera</taxon>
        <taxon>Chironomoidea</taxon>
        <taxon>Chironomidae</taxon>
        <taxon>Clunio</taxon>
    </lineage>
</organism>
<keyword evidence="4" id="KW-0808">Transferase</keyword>
<evidence type="ECO:0000256" key="3">
    <source>
        <dbReference type="ARBA" id="ARBA00014185"/>
    </source>
</evidence>
<feature type="domain" description="Formyl transferase C-terminal" evidence="7">
    <location>
        <begin position="216"/>
        <end position="327"/>
    </location>
</feature>
<dbReference type="GO" id="GO:0004479">
    <property type="term" value="F:methionyl-tRNA formyltransferase activity"/>
    <property type="evidence" value="ECO:0007669"/>
    <property type="project" value="UniProtKB-EC"/>
</dbReference>
<dbReference type="InterPro" id="IPR036477">
    <property type="entry name" value="Formyl_transf_N_sf"/>
</dbReference>
<evidence type="ECO:0000259" key="7">
    <source>
        <dbReference type="Pfam" id="PF02911"/>
    </source>
</evidence>
<dbReference type="PANTHER" id="PTHR11138">
    <property type="entry name" value="METHIONYL-TRNA FORMYLTRANSFERASE"/>
    <property type="match status" value="1"/>
</dbReference>
<dbReference type="InterPro" id="IPR005793">
    <property type="entry name" value="Formyl_trans_C"/>
</dbReference>
<dbReference type="CDD" id="cd08646">
    <property type="entry name" value="FMT_core_Met-tRNA-FMT_N"/>
    <property type="match status" value="1"/>
</dbReference>
<dbReference type="OrthoDB" id="10268103at2759"/>
<dbReference type="InterPro" id="IPR041711">
    <property type="entry name" value="Met-tRNA-FMT_N"/>
</dbReference>
<evidence type="ECO:0000256" key="1">
    <source>
        <dbReference type="ARBA" id="ARBA00010699"/>
    </source>
</evidence>
<reference evidence="8 9" key="1">
    <citation type="submission" date="2015-04" db="EMBL/GenBank/DDBJ databases">
        <authorList>
            <person name="Syromyatnikov M.Y."/>
            <person name="Popov V.N."/>
        </authorList>
    </citation>
    <scope>NUCLEOTIDE SEQUENCE [LARGE SCALE GENOMIC DNA]</scope>
</reference>
<keyword evidence="5" id="KW-0648">Protein biosynthesis</keyword>
<dbReference type="AlphaFoldDB" id="A0A1J1HVG2"/>
<gene>
    <name evidence="8" type="ORF">CLUMA_CG005567</name>
</gene>
<feature type="domain" description="Formyl transferase N-terminal" evidence="6">
    <location>
        <begin position="93"/>
        <end position="193"/>
    </location>
</feature>
<name>A0A1J1HVG2_9DIPT</name>
<evidence type="ECO:0000256" key="4">
    <source>
        <dbReference type="ARBA" id="ARBA00022679"/>
    </source>
</evidence>
<evidence type="ECO:0000256" key="2">
    <source>
        <dbReference type="ARBA" id="ARBA00012261"/>
    </source>
</evidence>
<dbReference type="SUPFAM" id="SSF53328">
    <property type="entry name" value="Formyltransferase"/>
    <property type="match status" value="1"/>
</dbReference>
<dbReference type="InterPro" id="IPR002376">
    <property type="entry name" value="Formyl_transf_N"/>
</dbReference>
<dbReference type="GO" id="GO:0005739">
    <property type="term" value="C:mitochondrion"/>
    <property type="evidence" value="ECO:0007669"/>
    <property type="project" value="TreeGrafter"/>
</dbReference>
<dbReference type="Gene3D" id="3.40.50.12230">
    <property type="match status" value="1"/>
</dbReference>
<protein>
    <recommendedName>
        <fullName evidence="3">Methionyl-tRNA formyltransferase, mitochondrial</fullName>
        <ecNumber evidence="2">2.1.2.9</ecNumber>
    </recommendedName>
</protein>
<keyword evidence="9" id="KW-1185">Reference proteome</keyword>
<accession>A0A1J1HVG2</accession>
<dbReference type="NCBIfam" id="TIGR00460">
    <property type="entry name" value="fmt"/>
    <property type="match status" value="1"/>
</dbReference>
<sequence>MIIKTLNIIIKVSCKGLQWQRSYSSLKVLYFGTDKFSLPSLKRLSEQNLARLEVVTSYKARNNPIKSYADKNCMKVYDWTSFLKEESDICKDFDLGIVVSFGHLIPENIIESFKHGMLNVHASILPKYRGASPIIYAIRNGDKETGVSIMKIKPHKFDVGEILMTQRTDIPDDMLMHELHDKLSNLGAELLLNCIENLSTLKETDQNDHNASYAPKINKEFCKVRWNVMMSDDIFNLYRSIYSFKNILTTFKNEPVKLIEIAKCDKNNPPVLEEQGTSTELSPGHLIFCKKSKKLFVKCLDENFLEIKKISLGKKKVMSAVEFRNGFMKNYLNSNHYFE</sequence>
<dbReference type="PANTHER" id="PTHR11138:SF5">
    <property type="entry name" value="METHIONYL-TRNA FORMYLTRANSFERASE, MITOCHONDRIAL"/>
    <property type="match status" value="1"/>
</dbReference>